<dbReference type="HOGENOM" id="CLU_162538_0_0_6"/>
<evidence type="ECO:0000256" key="1">
    <source>
        <dbReference type="SAM" id="MobiDB-lite"/>
    </source>
</evidence>
<dbReference type="EMBL" id="CP000507">
    <property type="protein sequence ID" value="ABM01005.1"/>
    <property type="molecule type" value="Genomic_DNA"/>
</dbReference>
<evidence type="ECO:0000313" key="3">
    <source>
        <dbReference type="Proteomes" id="UP000009175"/>
    </source>
</evidence>
<dbReference type="PANTHER" id="PTHR35175:SF1">
    <property type="entry name" value="OXIDOREDUCTASE"/>
    <property type="match status" value="1"/>
</dbReference>
<dbReference type="Proteomes" id="UP000009175">
    <property type="component" value="Chromosome"/>
</dbReference>
<sequence>MLYLADSVQCHESMEQLVFFEIPSPCINVCQSDNRGYCLGCFRSRDERFHWQNLTDAQKTEVIRLCRDRKRRRAYALHKARLEALNAERASANGRLALEDEQANDKNDTELDFGNFSLD</sequence>
<dbReference type="Pfam" id="PF06945">
    <property type="entry name" value="DUF1289"/>
    <property type="match status" value="1"/>
</dbReference>
<organism evidence="2 3">
    <name type="scientific">Shewanella amazonensis (strain ATCC BAA-1098 / SB2B)</name>
    <dbReference type="NCBI Taxonomy" id="326297"/>
    <lineage>
        <taxon>Bacteria</taxon>
        <taxon>Pseudomonadati</taxon>
        <taxon>Pseudomonadota</taxon>
        <taxon>Gammaproteobacteria</taxon>
        <taxon>Alteromonadales</taxon>
        <taxon>Shewanellaceae</taxon>
        <taxon>Shewanella</taxon>
    </lineage>
</organism>
<reference evidence="2 3" key="1">
    <citation type="submission" date="2006-12" db="EMBL/GenBank/DDBJ databases">
        <title>Complete sequence of Shewanella amazonensis SB2B.</title>
        <authorList>
            <consortium name="US DOE Joint Genome Institute"/>
            <person name="Copeland A."/>
            <person name="Lucas S."/>
            <person name="Lapidus A."/>
            <person name="Barry K."/>
            <person name="Detter J.C."/>
            <person name="Glavina del Rio T."/>
            <person name="Hammon N."/>
            <person name="Israni S."/>
            <person name="Dalin E."/>
            <person name="Tice H."/>
            <person name="Pitluck S."/>
            <person name="Munk A.C."/>
            <person name="Brettin T."/>
            <person name="Bruce D."/>
            <person name="Han C."/>
            <person name="Tapia R."/>
            <person name="Gilna P."/>
            <person name="Schmutz J."/>
            <person name="Larimer F."/>
            <person name="Land M."/>
            <person name="Hauser L."/>
            <person name="Kyrpides N."/>
            <person name="Mikhailova N."/>
            <person name="Fredrickson J."/>
            <person name="Richardson P."/>
        </authorList>
    </citation>
    <scope>NUCLEOTIDE SEQUENCE [LARGE SCALE GENOMIC DNA]</scope>
    <source>
        <strain evidence="3">ATCC BAA-1098 / SB2B</strain>
    </source>
</reference>
<proteinExistence type="predicted"/>
<dbReference type="KEGG" id="saz:Sama_2802"/>
<dbReference type="PANTHER" id="PTHR35175">
    <property type="entry name" value="DUF1289 DOMAIN-CONTAINING PROTEIN"/>
    <property type="match status" value="1"/>
</dbReference>
<gene>
    <name evidence="2" type="ordered locus">Sama_2802</name>
</gene>
<protein>
    <recommendedName>
        <fullName evidence="4">Fe-S protein</fullName>
    </recommendedName>
</protein>
<dbReference type="AlphaFoldDB" id="A1S9E8"/>
<keyword evidence="3" id="KW-1185">Reference proteome</keyword>
<name>A1S9E8_SHEAM</name>
<evidence type="ECO:0000313" key="2">
    <source>
        <dbReference type="EMBL" id="ABM01005.1"/>
    </source>
</evidence>
<dbReference type="SMR" id="A1S9E8"/>
<accession>A1S9E8</accession>
<dbReference type="InterPro" id="IPR010710">
    <property type="entry name" value="DUF1289"/>
</dbReference>
<dbReference type="eggNOG" id="COG3313">
    <property type="taxonomic scope" value="Bacteria"/>
</dbReference>
<evidence type="ECO:0008006" key="4">
    <source>
        <dbReference type="Google" id="ProtNLM"/>
    </source>
</evidence>
<dbReference type="STRING" id="326297.Sama_2802"/>
<feature type="region of interest" description="Disordered" evidence="1">
    <location>
        <begin position="96"/>
        <end position="119"/>
    </location>
</feature>